<accession>A0ABR0LYY8</accession>
<dbReference type="Proteomes" id="UP001357485">
    <property type="component" value="Unassembled WGS sequence"/>
</dbReference>
<sequence length="61" mass="6978">MNSPKGEPYLGHNQYMGDLQPFAKDCQDLREWTTMSTIAILFSIHSGLRIKLKYHPSPAKD</sequence>
<name>A0ABR0LYY8_9PEZI</name>
<keyword evidence="2" id="KW-1185">Reference proteome</keyword>
<protein>
    <submittedName>
        <fullName evidence="1">Uncharacterized protein</fullName>
    </submittedName>
</protein>
<feature type="non-terminal residue" evidence="1">
    <location>
        <position position="61"/>
    </location>
</feature>
<evidence type="ECO:0000313" key="2">
    <source>
        <dbReference type="Proteomes" id="UP001357485"/>
    </source>
</evidence>
<organism evidence="1 2">
    <name type="scientific">Cryomyces antarcticus</name>
    <dbReference type="NCBI Taxonomy" id="329879"/>
    <lineage>
        <taxon>Eukaryota</taxon>
        <taxon>Fungi</taxon>
        <taxon>Dikarya</taxon>
        <taxon>Ascomycota</taxon>
        <taxon>Pezizomycotina</taxon>
        <taxon>Dothideomycetes</taxon>
        <taxon>Dothideomycetes incertae sedis</taxon>
        <taxon>Cryomyces</taxon>
    </lineage>
</organism>
<comment type="caution">
    <text evidence="1">The sequence shown here is derived from an EMBL/GenBank/DDBJ whole genome shotgun (WGS) entry which is preliminary data.</text>
</comment>
<gene>
    <name evidence="1" type="ORF">LTR16_001906</name>
</gene>
<proteinExistence type="predicted"/>
<reference evidence="1 2" key="1">
    <citation type="submission" date="2023-08" db="EMBL/GenBank/DDBJ databases">
        <title>Black Yeasts Isolated from many extreme environments.</title>
        <authorList>
            <person name="Coleine C."/>
            <person name="Stajich J.E."/>
            <person name="Selbmann L."/>
        </authorList>
    </citation>
    <scope>NUCLEOTIDE SEQUENCE [LARGE SCALE GENOMIC DNA]</scope>
    <source>
        <strain evidence="1 2">CCFEE 536</strain>
    </source>
</reference>
<evidence type="ECO:0000313" key="1">
    <source>
        <dbReference type="EMBL" id="KAK5256991.1"/>
    </source>
</evidence>
<dbReference type="EMBL" id="JAVRRA010008330">
    <property type="protein sequence ID" value="KAK5256991.1"/>
    <property type="molecule type" value="Genomic_DNA"/>
</dbReference>